<feature type="region of interest" description="Disordered" evidence="5">
    <location>
        <begin position="366"/>
        <end position="431"/>
    </location>
</feature>
<dbReference type="Pfam" id="PF15453">
    <property type="entry name" value="Pilt"/>
    <property type="match status" value="1"/>
</dbReference>
<dbReference type="EMBL" id="VWZD01004312">
    <property type="protein sequence ID" value="NXG03289.1"/>
    <property type="molecule type" value="Genomic_DNA"/>
</dbReference>
<gene>
    <name evidence="7" type="primary">Tjap1</name>
    <name evidence="7" type="ORF">SAKLUC_R12239</name>
</gene>
<evidence type="ECO:0000256" key="1">
    <source>
        <dbReference type="ARBA" id="ARBA00004170"/>
    </source>
</evidence>
<proteinExistence type="predicted"/>
<feature type="compositionally biased region" description="Polar residues" evidence="5">
    <location>
        <begin position="292"/>
        <end position="305"/>
    </location>
</feature>
<keyword evidence="2" id="KW-0597">Phosphoprotein</keyword>
<evidence type="ECO:0000313" key="7">
    <source>
        <dbReference type="EMBL" id="NXG03289.1"/>
    </source>
</evidence>
<feature type="compositionally biased region" description="Basic and acidic residues" evidence="5">
    <location>
        <begin position="17"/>
        <end position="31"/>
    </location>
</feature>
<dbReference type="GO" id="GO:0016020">
    <property type="term" value="C:membrane"/>
    <property type="evidence" value="ECO:0007669"/>
    <property type="project" value="UniProtKB-SubCell"/>
</dbReference>
<dbReference type="PANTHER" id="PTHR28664">
    <property type="entry name" value="TIGHT JUNCTION-ASSOCIATED PROTEIN 1"/>
    <property type="match status" value="1"/>
</dbReference>
<feature type="compositionally biased region" description="Polar residues" evidence="5">
    <location>
        <begin position="572"/>
        <end position="583"/>
    </location>
</feature>
<feature type="coiled-coil region" evidence="4">
    <location>
        <begin position="43"/>
        <end position="179"/>
    </location>
</feature>
<feature type="region of interest" description="Disordered" evidence="5">
    <location>
        <begin position="1"/>
        <end position="36"/>
    </location>
</feature>
<feature type="region of interest" description="Disordered" evidence="5">
    <location>
        <begin position="446"/>
        <end position="583"/>
    </location>
</feature>
<dbReference type="Proteomes" id="UP000558958">
    <property type="component" value="Unassembled WGS sequence"/>
</dbReference>
<comment type="subcellular location">
    <subcellularLocation>
        <location evidence="1">Membrane</location>
        <topology evidence="1">Peripheral membrane protein</topology>
    </subcellularLocation>
</comment>
<dbReference type="GO" id="GO:0007030">
    <property type="term" value="P:Golgi organization"/>
    <property type="evidence" value="ECO:0007669"/>
    <property type="project" value="TreeGrafter"/>
</dbReference>
<dbReference type="InterPro" id="IPR043470">
    <property type="entry name" value="Tjap1_dom"/>
</dbReference>
<keyword evidence="8" id="KW-1185">Reference proteome</keyword>
<evidence type="ECO:0000256" key="4">
    <source>
        <dbReference type="SAM" id="Coils"/>
    </source>
</evidence>
<dbReference type="AlphaFoldDB" id="A0A7K8YKL1"/>
<feature type="domain" description="Tight junction-associated protein 1" evidence="6">
    <location>
        <begin position="280"/>
        <end position="494"/>
    </location>
</feature>
<dbReference type="GO" id="GO:0005802">
    <property type="term" value="C:trans-Golgi network"/>
    <property type="evidence" value="ECO:0007669"/>
    <property type="project" value="TreeGrafter"/>
</dbReference>
<feature type="region of interest" description="Disordered" evidence="5">
    <location>
        <begin position="276"/>
        <end position="309"/>
    </location>
</feature>
<feature type="region of interest" description="Disordered" evidence="5">
    <location>
        <begin position="314"/>
        <end position="333"/>
    </location>
</feature>
<evidence type="ECO:0000259" key="6">
    <source>
        <dbReference type="Pfam" id="PF15453"/>
    </source>
</evidence>
<organism evidence="7 8">
    <name type="scientific">Sakesphorus luctuosus</name>
    <dbReference type="NCBI Taxonomy" id="419690"/>
    <lineage>
        <taxon>Eukaryota</taxon>
        <taxon>Metazoa</taxon>
        <taxon>Chordata</taxon>
        <taxon>Craniata</taxon>
        <taxon>Vertebrata</taxon>
        <taxon>Euteleostomi</taxon>
        <taxon>Archelosauria</taxon>
        <taxon>Archosauria</taxon>
        <taxon>Dinosauria</taxon>
        <taxon>Saurischia</taxon>
        <taxon>Theropoda</taxon>
        <taxon>Coelurosauria</taxon>
        <taxon>Aves</taxon>
        <taxon>Neognathae</taxon>
        <taxon>Neoaves</taxon>
        <taxon>Telluraves</taxon>
        <taxon>Australaves</taxon>
        <taxon>Passeriformes</taxon>
        <taxon>Thamnophilidae</taxon>
        <taxon>Sakesphorus</taxon>
    </lineage>
</organism>
<feature type="compositionally biased region" description="Pro residues" evidence="5">
    <location>
        <begin position="320"/>
        <end position="329"/>
    </location>
</feature>
<feature type="compositionally biased region" description="Low complexity" evidence="5">
    <location>
        <begin position="391"/>
        <end position="400"/>
    </location>
</feature>
<feature type="non-terminal residue" evidence="7">
    <location>
        <position position="1"/>
    </location>
</feature>
<keyword evidence="4" id="KW-0175">Coiled coil</keyword>
<evidence type="ECO:0000313" key="8">
    <source>
        <dbReference type="Proteomes" id="UP000558958"/>
    </source>
</evidence>
<accession>A0A7K8YKL1</accession>
<evidence type="ECO:0000256" key="3">
    <source>
        <dbReference type="ARBA" id="ARBA00023136"/>
    </source>
</evidence>
<keyword evidence="3" id="KW-0472">Membrane</keyword>
<name>A0A7K8YKL1_9PASS</name>
<evidence type="ECO:0000256" key="2">
    <source>
        <dbReference type="ARBA" id="ARBA00022553"/>
    </source>
</evidence>
<feature type="non-terminal residue" evidence="7">
    <location>
        <position position="583"/>
    </location>
</feature>
<comment type="caution">
    <text evidence="7">The sequence shown here is derived from an EMBL/GenBank/DDBJ whole genome shotgun (WGS) entry which is preliminary data.</text>
</comment>
<dbReference type="InterPro" id="IPR043441">
    <property type="entry name" value="Tjap1/BEGAIN"/>
</dbReference>
<feature type="compositionally biased region" description="Basic residues" evidence="5">
    <location>
        <begin position="553"/>
        <end position="568"/>
    </location>
</feature>
<reference evidence="7 8" key="1">
    <citation type="submission" date="2019-09" db="EMBL/GenBank/DDBJ databases">
        <title>Bird 10,000 Genomes (B10K) Project - Family phase.</title>
        <authorList>
            <person name="Zhang G."/>
        </authorList>
    </citation>
    <scope>NUCLEOTIDE SEQUENCE [LARGE SCALE GENOMIC DNA]</scope>
    <source>
        <strain evidence="7">B10K-DU-001-06</strain>
        <tissue evidence="7">Muscle</tissue>
    </source>
</reference>
<dbReference type="PANTHER" id="PTHR28664:SF3">
    <property type="entry name" value="TIGHT JUNCTION-ASSOCIATED PROTEIN 1"/>
    <property type="match status" value="1"/>
</dbReference>
<evidence type="ECO:0000256" key="5">
    <source>
        <dbReference type="SAM" id="MobiDB-lite"/>
    </source>
</evidence>
<protein>
    <submittedName>
        <fullName evidence="7">TJAP1 protein</fullName>
    </submittedName>
</protein>
<sequence>MSSTAPSKKPYRKAPPQHREIRHEVPIIRDDQDGEPLTDAERMKLLQHENEELRRRLTYVTNKMEAMERELESGQDYLEMELGQNREELEKFKDKFRRLQNSYTASQRTNQDLEEKLHALASLSQSWIFAIKKAEMDRKTLDWEIVELTNKLLDAKTTINKLEELNERYRQDCNLAVQLLKCNKSHFRNHKFADLPYELQDMVNKHLHSAQESAGPGQEAAHTLAPSDVVPTSVIARVLEKPESLVLNSAKSSSGSCPMAEDVFVHVDMSGAPPDACNSSGQMGKEGDDMGKQQNGGCKPQSSVESVPEDVPAFEKLSPYPTPSPPHPMYPGRKVIEFSEDKVKIPKNSPLPNCTYATRQAISLSLVQSEDESSDRHRTLPNSPASEGRRSASSCSCQQSPKAARAHGSSQSSPFSSPPQIPSAFASSASSEEDLLANWQRMFVDKAPPTSERVLMNRTAFSRDTAPELQKRFSRSMQELGRAASAYSDGEDSGGTAEPESLSPEKHKDYVDLVLPDSPAEEREMLLQGNKECNQGGAQEESGEGRIKPPFSRQHRSPKRMGVHHLHRKDSLTQAQEQGNLLS</sequence>